<comment type="caution">
    <text evidence="4">The sequence shown here is derived from an EMBL/GenBank/DDBJ whole genome shotgun (WGS) entry which is preliminary data.</text>
</comment>
<dbReference type="SMART" id="SM00862">
    <property type="entry name" value="Trans_reg_C"/>
    <property type="match status" value="1"/>
</dbReference>
<dbReference type="InterPro" id="IPR036388">
    <property type="entry name" value="WH-like_DNA-bd_sf"/>
</dbReference>
<feature type="DNA-binding region" description="OmpR/PhoB-type" evidence="2">
    <location>
        <begin position="122"/>
        <end position="224"/>
    </location>
</feature>
<feature type="domain" description="OmpR/PhoB-type" evidence="3">
    <location>
        <begin position="122"/>
        <end position="224"/>
    </location>
</feature>
<dbReference type="Gene3D" id="3.40.50.2300">
    <property type="match status" value="1"/>
</dbReference>
<accession>A0AAQ1JXF4</accession>
<dbReference type="AlphaFoldDB" id="A0AAQ1JXF4"/>
<dbReference type="InterPro" id="IPR001867">
    <property type="entry name" value="OmpR/PhoB-type_DNA-bd"/>
</dbReference>
<dbReference type="SUPFAM" id="SSF52172">
    <property type="entry name" value="CheY-like"/>
    <property type="match status" value="1"/>
</dbReference>
<proteinExistence type="predicted"/>
<reference evidence="4 5" key="1">
    <citation type="submission" date="2016-10" db="EMBL/GenBank/DDBJ databases">
        <authorList>
            <person name="Varghese N."/>
            <person name="Submissions S."/>
        </authorList>
    </citation>
    <scope>NUCLEOTIDE SEQUENCE [LARGE SCALE GENOMIC DNA]</scope>
    <source>
        <strain evidence="4 5">LMG 22274</strain>
    </source>
</reference>
<dbReference type="RefSeq" id="WP_074986839.1">
    <property type="nucleotide sequence ID" value="NZ_CADFGN010000016.1"/>
</dbReference>
<dbReference type="GO" id="GO:0006355">
    <property type="term" value="P:regulation of DNA-templated transcription"/>
    <property type="evidence" value="ECO:0007669"/>
    <property type="project" value="InterPro"/>
</dbReference>
<dbReference type="PROSITE" id="PS51755">
    <property type="entry name" value="OMPR_PHOB"/>
    <property type="match status" value="1"/>
</dbReference>
<sequence length="232" mass="25720">MRILCIGVERRRRYLARALEESNHSVVELDRPDDAAWLAGTDYLDAIIALTNGEAEHVARTLAARPNHTVLVIVESQATTETRVKLLDSGVDICFDEPCDYVELHARLQAITRPGSHTIQTATKTTTSDSASQPLLSRATRSLICSDGSALLLRRREYLLMDRLLRNPGEPVRHAELVDYVFGELEVDPTSLHRLVSRLRGRFAKAGAPVKLVVIPRLGYRADVDMSPESAG</sequence>
<dbReference type="GO" id="GO:0000160">
    <property type="term" value="P:phosphorelay signal transduction system"/>
    <property type="evidence" value="ECO:0007669"/>
    <property type="project" value="InterPro"/>
</dbReference>
<evidence type="ECO:0000313" key="4">
    <source>
        <dbReference type="EMBL" id="SEK12001.1"/>
    </source>
</evidence>
<dbReference type="GO" id="GO:0003677">
    <property type="term" value="F:DNA binding"/>
    <property type="evidence" value="ECO:0007669"/>
    <property type="project" value="UniProtKB-UniRule"/>
</dbReference>
<name>A0AAQ1JXF4_9BURK</name>
<keyword evidence="1 2" id="KW-0238">DNA-binding</keyword>
<dbReference type="Gene3D" id="1.10.10.10">
    <property type="entry name" value="Winged helix-like DNA-binding domain superfamily/Winged helix DNA-binding domain"/>
    <property type="match status" value="1"/>
</dbReference>
<dbReference type="InterPro" id="IPR011006">
    <property type="entry name" value="CheY-like_superfamily"/>
</dbReference>
<evidence type="ECO:0000256" key="1">
    <source>
        <dbReference type="ARBA" id="ARBA00023125"/>
    </source>
</evidence>
<organism evidence="4 5">
    <name type="scientific">Paraburkholderia tropica</name>
    <dbReference type="NCBI Taxonomy" id="92647"/>
    <lineage>
        <taxon>Bacteria</taxon>
        <taxon>Pseudomonadati</taxon>
        <taxon>Pseudomonadota</taxon>
        <taxon>Betaproteobacteria</taxon>
        <taxon>Burkholderiales</taxon>
        <taxon>Burkholderiaceae</taxon>
        <taxon>Paraburkholderia</taxon>
    </lineage>
</organism>
<gene>
    <name evidence="4" type="ORF">SAMN05216550_12164</name>
</gene>
<evidence type="ECO:0000313" key="5">
    <source>
        <dbReference type="Proteomes" id="UP000183529"/>
    </source>
</evidence>
<dbReference type="Pfam" id="PF00486">
    <property type="entry name" value="Trans_reg_C"/>
    <property type="match status" value="1"/>
</dbReference>
<dbReference type="EMBL" id="FNZM01000021">
    <property type="protein sequence ID" value="SEK12001.1"/>
    <property type="molecule type" value="Genomic_DNA"/>
</dbReference>
<evidence type="ECO:0000256" key="2">
    <source>
        <dbReference type="PROSITE-ProRule" id="PRU01091"/>
    </source>
</evidence>
<dbReference type="InterPro" id="IPR016032">
    <property type="entry name" value="Sig_transdc_resp-reg_C-effctor"/>
</dbReference>
<dbReference type="Proteomes" id="UP000183529">
    <property type="component" value="Unassembled WGS sequence"/>
</dbReference>
<protein>
    <submittedName>
        <fullName evidence="4">DNA-binding response regulator, OmpR family, contains REC and winged-helix (WHTH) domain</fullName>
    </submittedName>
</protein>
<dbReference type="SUPFAM" id="SSF46894">
    <property type="entry name" value="C-terminal effector domain of the bipartite response regulators"/>
    <property type="match status" value="1"/>
</dbReference>
<evidence type="ECO:0000259" key="3">
    <source>
        <dbReference type="PROSITE" id="PS51755"/>
    </source>
</evidence>